<sequence length="126" mass="13470">MFKKNKHHQSDRIDSLIGAGSSVSGDLLFAGGLRIDGHVTGNVSSSDEKAGTLVVSEKARIEGKVACTHLILNGEIVGPIEVSQYVELQPKARIKGDLSYKTLEMHPGAIVDGRLIFLGDVKTSED</sequence>
<evidence type="ECO:0000256" key="1">
    <source>
        <dbReference type="ARBA" id="ARBA00044755"/>
    </source>
</evidence>
<comment type="similarity">
    <text evidence="1">Belongs to the bactofilin family.</text>
</comment>
<gene>
    <name evidence="2" type="ORF">SAMN05660284_00573</name>
</gene>
<dbReference type="PANTHER" id="PTHR35024:SF4">
    <property type="entry name" value="POLYMER-FORMING CYTOSKELETAL PROTEIN"/>
    <property type="match status" value="1"/>
</dbReference>
<evidence type="ECO:0000313" key="2">
    <source>
        <dbReference type="EMBL" id="SFN12025.1"/>
    </source>
</evidence>
<dbReference type="InterPro" id="IPR007607">
    <property type="entry name" value="BacA/B"/>
</dbReference>
<dbReference type="OrthoDB" id="8903691at2"/>
<proteinExistence type="inferred from homology"/>
<dbReference type="Pfam" id="PF04519">
    <property type="entry name" value="Bactofilin"/>
    <property type="match status" value="1"/>
</dbReference>
<dbReference type="PANTHER" id="PTHR35024">
    <property type="entry name" value="HYPOTHETICAL CYTOSOLIC PROTEIN"/>
    <property type="match status" value="1"/>
</dbReference>
<accession>A0A1I4WF38</accession>
<evidence type="ECO:0000313" key="3">
    <source>
        <dbReference type="Proteomes" id="UP000242869"/>
    </source>
</evidence>
<protein>
    <submittedName>
        <fullName evidence="2">Protein CcmA, bactofilin family</fullName>
    </submittedName>
</protein>
<dbReference type="EMBL" id="FOVE01000003">
    <property type="protein sequence ID" value="SFN12025.1"/>
    <property type="molecule type" value="Genomic_DNA"/>
</dbReference>
<dbReference type="STRING" id="83765.SAMN05660284_00573"/>
<organism evidence="2 3">
    <name type="scientific">Formivibrio citricus</name>
    <dbReference type="NCBI Taxonomy" id="83765"/>
    <lineage>
        <taxon>Bacteria</taxon>
        <taxon>Pseudomonadati</taxon>
        <taxon>Pseudomonadota</taxon>
        <taxon>Betaproteobacteria</taxon>
        <taxon>Neisseriales</taxon>
        <taxon>Chitinibacteraceae</taxon>
        <taxon>Formivibrio</taxon>
    </lineage>
</organism>
<dbReference type="RefSeq" id="WP_091191159.1">
    <property type="nucleotide sequence ID" value="NZ_FOVE01000003.1"/>
</dbReference>
<dbReference type="AlphaFoldDB" id="A0A1I4WF38"/>
<name>A0A1I4WF38_9NEIS</name>
<dbReference type="Proteomes" id="UP000242869">
    <property type="component" value="Unassembled WGS sequence"/>
</dbReference>
<keyword evidence="3" id="KW-1185">Reference proteome</keyword>
<reference evidence="3" key="1">
    <citation type="submission" date="2016-10" db="EMBL/GenBank/DDBJ databases">
        <authorList>
            <person name="Varghese N."/>
            <person name="Submissions S."/>
        </authorList>
    </citation>
    <scope>NUCLEOTIDE SEQUENCE [LARGE SCALE GENOMIC DNA]</scope>
    <source>
        <strain evidence="3">DSM 6150</strain>
    </source>
</reference>